<feature type="region of interest" description="Disordered" evidence="1">
    <location>
        <begin position="265"/>
        <end position="306"/>
    </location>
</feature>
<comment type="caution">
    <text evidence="2">The sequence shown here is derived from an EMBL/GenBank/DDBJ whole genome shotgun (WGS) entry which is preliminary data.</text>
</comment>
<sequence>MHDSLDGSASPKRHSKDLFTTGSPALAWISAHGRTGSVSTTTSPASVPSASSPSGANARTPAIAQVSRGSSKSRSHDHAIPETHHLVSSMASDANAHSSTMTAPTISSLGLGLYIPPEQPPTSASSHAGKDVLSFDGVAHESGNDTALPLDNMSGGGMDEPNVSAVLNDVMHWHVSPVPPATSTSSSSISQSRHTLSQRPPAPSTVTSRVNVMTKPVTTSSSSQLLPSESQARVRIISTASQKAPRLVDPVPDDDDDAMPLPPMKAPPVITPAFTSLPTRRPPASRRTEPLHLPHASKPTTRAAVTADTPDVSAAAQAVNATPTAATADTVPEKTDITDAAAVESSGAHTAPGPTNASGVPPASRSAVPASKPTTHIAPSVRKSMEFESRRPPSRSNTPGSALGLYLDDEPALEQVSETEHDPVPDPPAKPVKELSGAQRGQLLDTTTPLDLMHHESDTENRDLFADNKRTETARHHDPHPHSVGTSELSMNAKARVNAHGNKRASEGAASAMGFTLPTAHDHEPMPMPNTRGSLEPGSMHKAVVHSVSTPRATLISDMARTPPQAERESNQPAGPHTHAPSHVELQPSSQRAEQPTPRASAASPATEAHRSLYQDSVVHAPAAQDPVRVSTHDRVETLHRPDAVLYSSDAHYQQDGAEANATDGERARDVTQSTEKAAAPALTTSPDGTAAAHSPRPVAGPALPSKTQPRHDRGAIRDSTLPWDARV</sequence>
<feature type="region of interest" description="Disordered" evidence="1">
    <location>
        <begin position="561"/>
        <end position="610"/>
    </location>
</feature>
<protein>
    <submittedName>
        <fullName evidence="2">Uncharacterized protein</fullName>
    </submittedName>
</protein>
<dbReference type="GeneID" id="5855616"/>
<dbReference type="OMA" id="DTHELTC"/>
<feature type="compositionally biased region" description="Low complexity" evidence="1">
    <location>
        <begin position="181"/>
        <end position="197"/>
    </location>
</feature>
<feature type="compositionally biased region" description="Low complexity" evidence="1">
    <location>
        <begin position="596"/>
        <end position="607"/>
    </location>
</feature>
<dbReference type="InParanoid" id="A8PXP0"/>
<organism evidence="2 3">
    <name type="scientific">Malassezia globosa (strain ATCC MYA-4612 / CBS 7966)</name>
    <name type="common">Dandruff-associated fungus</name>
    <dbReference type="NCBI Taxonomy" id="425265"/>
    <lineage>
        <taxon>Eukaryota</taxon>
        <taxon>Fungi</taxon>
        <taxon>Dikarya</taxon>
        <taxon>Basidiomycota</taxon>
        <taxon>Ustilaginomycotina</taxon>
        <taxon>Malasseziomycetes</taxon>
        <taxon>Malasseziales</taxon>
        <taxon>Malasseziaceae</taxon>
        <taxon>Malassezia</taxon>
    </lineage>
</organism>
<feature type="compositionally biased region" description="Low complexity" evidence="1">
    <location>
        <begin position="35"/>
        <end position="56"/>
    </location>
</feature>
<name>A8PXP0_MALGO</name>
<evidence type="ECO:0000313" key="2">
    <source>
        <dbReference type="EMBL" id="EDP44095.1"/>
    </source>
</evidence>
<dbReference type="Proteomes" id="UP000008837">
    <property type="component" value="Unassembled WGS sequence"/>
</dbReference>
<proteinExistence type="predicted"/>
<dbReference type="EMBL" id="AAYY01000004">
    <property type="protein sequence ID" value="EDP44095.1"/>
    <property type="molecule type" value="Genomic_DNA"/>
</dbReference>
<evidence type="ECO:0000256" key="1">
    <source>
        <dbReference type="SAM" id="MobiDB-lite"/>
    </source>
</evidence>
<reference evidence="2 3" key="1">
    <citation type="journal article" date="2007" name="Proc. Natl. Acad. Sci. U.S.A.">
        <title>Dandruff-associated Malassezia genomes reveal convergent and divergent virulence traits shared with plant and human fungal pathogens.</title>
        <authorList>
            <person name="Xu J."/>
            <person name="Saunders C.W."/>
            <person name="Hu P."/>
            <person name="Grant R.A."/>
            <person name="Boekhout T."/>
            <person name="Kuramae E.E."/>
            <person name="Kronstad J.W."/>
            <person name="Deangelis Y.M."/>
            <person name="Reeder N.L."/>
            <person name="Johnstone K.R."/>
            <person name="Leland M."/>
            <person name="Fieno A.M."/>
            <person name="Begley W.M."/>
            <person name="Sun Y."/>
            <person name="Lacey M.P."/>
            <person name="Chaudhary T."/>
            <person name="Keough T."/>
            <person name="Chu L."/>
            <person name="Sears R."/>
            <person name="Yuan B."/>
            <person name="Dawson T.L.Jr."/>
        </authorList>
    </citation>
    <scope>NUCLEOTIDE SEQUENCE [LARGE SCALE GENOMIC DNA]</scope>
    <source>
        <strain evidence="3">ATCC MYA-4612 / CBS 7966</strain>
    </source>
</reference>
<dbReference type="AlphaFoldDB" id="A8PXP0"/>
<feature type="region of interest" description="Disordered" evidence="1">
    <location>
        <begin position="33"/>
        <end position="79"/>
    </location>
</feature>
<gene>
    <name evidence="2" type="ORF">MGL_1492</name>
</gene>
<dbReference type="KEGG" id="mgl:MGL_1492"/>
<keyword evidence="3" id="KW-1185">Reference proteome</keyword>
<feature type="region of interest" description="Disordered" evidence="1">
    <location>
        <begin position="517"/>
        <end position="538"/>
    </location>
</feature>
<dbReference type="VEuPathDB" id="FungiDB:MGL_1492"/>
<dbReference type="RefSeq" id="XP_001731309.1">
    <property type="nucleotide sequence ID" value="XM_001731257.1"/>
</dbReference>
<feature type="region of interest" description="Disordered" evidence="1">
    <location>
        <begin position="344"/>
        <end position="441"/>
    </location>
</feature>
<feature type="region of interest" description="Disordered" evidence="1">
    <location>
        <begin position="177"/>
        <end position="211"/>
    </location>
</feature>
<feature type="region of interest" description="Disordered" evidence="1">
    <location>
        <begin position="137"/>
        <end position="162"/>
    </location>
</feature>
<accession>A8PXP0</accession>
<feature type="region of interest" description="Disordered" evidence="1">
    <location>
        <begin position="645"/>
        <end position="728"/>
    </location>
</feature>
<evidence type="ECO:0000313" key="3">
    <source>
        <dbReference type="Proteomes" id="UP000008837"/>
    </source>
</evidence>